<name>A0A1Y2K5J7_9PROT</name>
<dbReference type="Proteomes" id="UP000194003">
    <property type="component" value="Unassembled WGS sequence"/>
</dbReference>
<keyword evidence="3" id="KW-1185">Reference proteome</keyword>
<gene>
    <name evidence="2" type="ORF">MAIT1_03071</name>
</gene>
<comment type="caution">
    <text evidence="2">The sequence shown here is derived from an EMBL/GenBank/DDBJ whole genome shotgun (WGS) entry which is preliminary data.</text>
</comment>
<dbReference type="AlphaFoldDB" id="A0A1Y2K5J7"/>
<evidence type="ECO:0000256" key="1">
    <source>
        <dbReference type="SAM" id="MobiDB-lite"/>
    </source>
</evidence>
<dbReference type="EMBL" id="LVJN01000018">
    <property type="protein sequence ID" value="OSM04954.1"/>
    <property type="molecule type" value="Genomic_DNA"/>
</dbReference>
<accession>A0A1Y2K5J7</accession>
<protein>
    <recommendedName>
        <fullName evidence="4">Uracil-DNA glycosylase</fullName>
    </recommendedName>
</protein>
<reference evidence="2 3" key="1">
    <citation type="journal article" date="2016" name="BMC Genomics">
        <title>Combined genomic and structural analyses of a cultured magnetotactic bacterium reveals its niche adaptation to a dynamic environment.</title>
        <authorList>
            <person name="Araujo A.C."/>
            <person name="Morillo V."/>
            <person name="Cypriano J."/>
            <person name="Teixeira L.C."/>
            <person name="Leao P."/>
            <person name="Lyra S."/>
            <person name="Almeida L.G."/>
            <person name="Bazylinski D.A."/>
            <person name="Vasconcellos A.T."/>
            <person name="Abreu F."/>
            <person name="Lins U."/>
        </authorList>
    </citation>
    <scope>NUCLEOTIDE SEQUENCE [LARGE SCALE GENOMIC DNA]</scope>
    <source>
        <strain evidence="2 3">IT-1</strain>
    </source>
</reference>
<feature type="compositionally biased region" description="Polar residues" evidence="1">
    <location>
        <begin position="68"/>
        <end position="77"/>
    </location>
</feature>
<evidence type="ECO:0000313" key="2">
    <source>
        <dbReference type="EMBL" id="OSM04954.1"/>
    </source>
</evidence>
<feature type="region of interest" description="Disordered" evidence="1">
    <location>
        <begin position="56"/>
        <end position="85"/>
    </location>
</feature>
<proteinExistence type="predicted"/>
<sequence>MPPSSDTDKRPDCIKCRYFRITWEPDHPRACEAMGFKTKLMPSAEVKRASGQECLHFAPKPERKDSARSQGNVSTETGAGRSWKA</sequence>
<evidence type="ECO:0008006" key="4">
    <source>
        <dbReference type="Google" id="ProtNLM"/>
    </source>
</evidence>
<dbReference type="OrthoDB" id="9807346at2"/>
<organism evidence="2 3">
    <name type="scientific">Magnetofaba australis IT-1</name>
    <dbReference type="NCBI Taxonomy" id="1434232"/>
    <lineage>
        <taxon>Bacteria</taxon>
        <taxon>Pseudomonadati</taxon>
        <taxon>Pseudomonadota</taxon>
        <taxon>Magnetococcia</taxon>
        <taxon>Magnetococcales</taxon>
        <taxon>Magnetococcaceae</taxon>
        <taxon>Magnetofaba</taxon>
    </lineage>
</organism>
<dbReference type="RefSeq" id="WP_143814707.1">
    <property type="nucleotide sequence ID" value="NZ_LVJN01000018.1"/>
</dbReference>
<dbReference type="STRING" id="1434232.MAIT1_03071"/>
<evidence type="ECO:0000313" key="3">
    <source>
        <dbReference type="Proteomes" id="UP000194003"/>
    </source>
</evidence>